<gene>
    <name evidence="2" type="ORF">CNMCM6106_004947</name>
</gene>
<proteinExistence type="predicted"/>
<evidence type="ECO:0000313" key="2">
    <source>
        <dbReference type="EMBL" id="KAF7158371.1"/>
    </source>
</evidence>
<reference evidence="2" key="1">
    <citation type="submission" date="2020-06" db="EMBL/GenBank/DDBJ databases">
        <title>Draft genome sequences of strains closely related to Aspergillus parafelis and Aspergillus hiratsukae.</title>
        <authorList>
            <person name="Dos Santos R.A.C."/>
            <person name="Rivero-Menendez O."/>
            <person name="Steenwyk J.L."/>
            <person name="Mead M.E."/>
            <person name="Goldman G.H."/>
            <person name="Alastruey-Izquierdo A."/>
            <person name="Rokas A."/>
        </authorList>
    </citation>
    <scope>NUCLEOTIDE SEQUENCE</scope>
    <source>
        <strain evidence="2">CNM-CM6106</strain>
    </source>
</reference>
<evidence type="ECO:0000313" key="3">
    <source>
        <dbReference type="Proteomes" id="UP000662466"/>
    </source>
</evidence>
<accession>A0A8H6PP23</accession>
<feature type="domain" description="DUF7600" evidence="1">
    <location>
        <begin position="323"/>
        <end position="392"/>
    </location>
</feature>
<dbReference type="Gene3D" id="1.20.1280.50">
    <property type="match status" value="1"/>
</dbReference>
<organism evidence="2 3">
    <name type="scientific">Aspergillus hiratsukae</name>
    <dbReference type="NCBI Taxonomy" id="1194566"/>
    <lineage>
        <taxon>Eukaryota</taxon>
        <taxon>Fungi</taxon>
        <taxon>Dikarya</taxon>
        <taxon>Ascomycota</taxon>
        <taxon>Pezizomycotina</taxon>
        <taxon>Eurotiomycetes</taxon>
        <taxon>Eurotiomycetidae</taxon>
        <taxon>Eurotiales</taxon>
        <taxon>Aspergillaceae</taxon>
        <taxon>Aspergillus</taxon>
        <taxon>Aspergillus subgen. Fumigati</taxon>
    </lineage>
</organism>
<dbReference type="InterPro" id="IPR036047">
    <property type="entry name" value="F-box-like_dom_sf"/>
</dbReference>
<dbReference type="Proteomes" id="UP000662466">
    <property type="component" value="Unassembled WGS sequence"/>
</dbReference>
<dbReference type="EMBL" id="JACBAF010002290">
    <property type="protein sequence ID" value="KAF7158371.1"/>
    <property type="molecule type" value="Genomic_DNA"/>
</dbReference>
<evidence type="ECO:0000259" key="1">
    <source>
        <dbReference type="Pfam" id="PF24539"/>
    </source>
</evidence>
<name>A0A8H6PP23_9EURO</name>
<dbReference type="InterPro" id="IPR056021">
    <property type="entry name" value="DUF7600"/>
</dbReference>
<protein>
    <recommendedName>
        <fullName evidence="1">DUF7600 domain-containing protein</fullName>
    </recommendedName>
</protein>
<dbReference type="Pfam" id="PF24539">
    <property type="entry name" value="DUF7600"/>
    <property type="match status" value="1"/>
</dbReference>
<dbReference type="AlphaFoldDB" id="A0A8H6PP23"/>
<dbReference type="SUPFAM" id="SSF81383">
    <property type="entry name" value="F-box domain"/>
    <property type="match status" value="1"/>
</dbReference>
<sequence length="547" mass="61223">MELSQTLCVICGAKIPYQSPTSSWQRDFRAVERRSSNDGLELSAEDVFPPLIGERSRPQPGFLFHEVCWELVTIRAPEGYPWEDVSIVGFIERYLGDKNSPLSLATANPIFVPELEQALVDCQRTDILTAQATLIAPVFQNGADCFQSLPQEVLELIHMLLPSHSVANARLASRSFASLPLSQSFWASRFDSHQERRFCFEATDPSYSGIAERRNRDWRMLYENTGSLLISSFAMKNRRRIWDLLEDLAVLLEEPLSNDSLDRTLQAFPVKPSKAWRPVGGDFSARPVDRFPCGVNCREIYEQAVSISAPIRAIKVSFRRLNGQRLTGFIAAVGPRGIVALRAVTDKGDVSSWVGSWKEYPQTLRLCMRETIREIKGSFDGFKMVSLAVPSNLSPLFPSDPRREHLPLRTTGLWYPDLPPPSHHLHDGAFEGRRIPLQEYRPLVHTMFGGPKGHMLQYLTRMSVTVSKWAIVGIEFFYSDDAPVKCLQAFPATATRDNTTKIPFPIDGPAGERLTGIQADRVLFGGADGSSNCKYMAIASLKVSVAD</sequence>
<comment type="caution">
    <text evidence="2">The sequence shown here is derived from an EMBL/GenBank/DDBJ whole genome shotgun (WGS) entry which is preliminary data.</text>
</comment>